<dbReference type="SUPFAM" id="SSF56935">
    <property type="entry name" value="Porins"/>
    <property type="match status" value="1"/>
</dbReference>
<evidence type="ECO:0000256" key="4">
    <source>
        <dbReference type="ARBA" id="ARBA00022452"/>
    </source>
</evidence>
<dbReference type="Gene3D" id="2.40.160.10">
    <property type="entry name" value="Porin"/>
    <property type="match status" value="1"/>
</dbReference>
<dbReference type="RefSeq" id="WP_087735142.1">
    <property type="nucleotide sequence ID" value="NZ_CYGY02000030.1"/>
</dbReference>
<evidence type="ECO:0000313" key="14">
    <source>
        <dbReference type="Proteomes" id="UP000195569"/>
    </source>
</evidence>
<feature type="signal peptide" evidence="11">
    <location>
        <begin position="1"/>
        <end position="20"/>
    </location>
</feature>
<dbReference type="InterPro" id="IPR002299">
    <property type="entry name" value="Porin_Neis"/>
</dbReference>
<name>A0A1N7S2X9_9BURK</name>
<keyword evidence="14" id="KW-1185">Reference proteome</keyword>
<feature type="chain" id="PRO_5012410743" evidence="11">
    <location>
        <begin position="21"/>
        <end position="382"/>
    </location>
</feature>
<keyword evidence="8" id="KW-0626">Porin</keyword>
<evidence type="ECO:0000259" key="12">
    <source>
        <dbReference type="Pfam" id="PF13609"/>
    </source>
</evidence>
<dbReference type="GO" id="GO:0006811">
    <property type="term" value="P:monoatomic ion transport"/>
    <property type="evidence" value="ECO:0007669"/>
    <property type="project" value="UniProtKB-KW"/>
</dbReference>
<proteinExistence type="predicted"/>
<feature type="domain" description="Porin" evidence="12">
    <location>
        <begin position="9"/>
        <end position="340"/>
    </location>
</feature>
<gene>
    <name evidence="13" type="ORF">BN2476_300179</name>
</gene>
<dbReference type="InterPro" id="IPR050298">
    <property type="entry name" value="Gram-neg_bact_OMP"/>
</dbReference>
<dbReference type="PANTHER" id="PTHR34501">
    <property type="entry name" value="PROTEIN YDDL-RELATED"/>
    <property type="match status" value="1"/>
</dbReference>
<sequence>MKKRFLSIAVLGACAGTASAQSSVTLYGLIDAGVNYINNDNGKSNVTMTTGVIQGNRFGLRGTEDLGGGTKAIFVLENGFTGGGALAQGGRLFGRQGYVGIQNERFGTITMGRQYDSVVDYVQPLSGIVYTGLAHPFDNDNLDNSFRVNNSIKFTSSNYGGLKFGGMYAFSNTATTDTGSGFATNRLWSVGAGYSLGQLSLGAAYMHLNAPNANTTGAISGDYINVTSTSPLHAAGLASAVIREDVAAAGATYQVAAVKLGFVYSHSKFTSVNDTLRFDNYAASASWQISPVLFLSSNYTFTDGKLSSKNLSPKYHQIELIGDYFLSKRTDVYLLGAYQRAVGDATVASIAPDTYGAGGTSAPDASTTKNQVLVRLAMRHKF</sequence>
<keyword evidence="7" id="KW-0406">Ion transport</keyword>
<dbReference type="CDD" id="cd00342">
    <property type="entry name" value="gram_neg_porins"/>
    <property type="match status" value="1"/>
</dbReference>
<protein>
    <submittedName>
        <fullName evidence="13">Porin</fullName>
    </submittedName>
</protein>
<comment type="subunit">
    <text evidence="2">Homotrimer.</text>
</comment>
<dbReference type="GO" id="GO:0009279">
    <property type="term" value="C:cell outer membrane"/>
    <property type="evidence" value="ECO:0007669"/>
    <property type="project" value="UniProtKB-SubCell"/>
</dbReference>
<keyword evidence="9" id="KW-0472">Membrane</keyword>
<organism evidence="13 14">
    <name type="scientific">Paraburkholderia piptadeniae</name>
    <dbReference type="NCBI Taxonomy" id="1701573"/>
    <lineage>
        <taxon>Bacteria</taxon>
        <taxon>Pseudomonadati</taxon>
        <taxon>Pseudomonadota</taxon>
        <taxon>Betaproteobacteria</taxon>
        <taxon>Burkholderiales</taxon>
        <taxon>Burkholderiaceae</taxon>
        <taxon>Paraburkholderia</taxon>
    </lineage>
</organism>
<evidence type="ECO:0000256" key="5">
    <source>
        <dbReference type="ARBA" id="ARBA00022692"/>
    </source>
</evidence>
<dbReference type="Proteomes" id="UP000195569">
    <property type="component" value="Unassembled WGS sequence"/>
</dbReference>
<dbReference type="PANTHER" id="PTHR34501:SF9">
    <property type="entry name" value="MAJOR OUTER MEMBRANE PROTEIN P.IA"/>
    <property type="match status" value="1"/>
</dbReference>
<evidence type="ECO:0000256" key="11">
    <source>
        <dbReference type="SAM" id="SignalP"/>
    </source>
</evidence>
<evidence type="ECO:0000313" key="13">
    <source>
        <dbReference type="EMBL" id="SIT41753.1"/>
    </source>
</evidence>
<evidence type="ECO:0000256" key="10">
    <source>
        <dbReference type="ARBA" id="ARBA00023237"/>
    </source>
</evidence>
<dbReference type="GO" id="GO:0015288">
    <property type="term" value="F:porin activity"/>
    <property type="evidence" value="ECO:0007669"/>
    <property type="project" value="UniProtKB-KW"/>
</dbReference>
<dbReference type="EMBL" id="CYGY02000030">
    <property type="protein sequence ID" value="SIT41753.1"/>
    <property type="molecule type" value="Genomic_DNA"/>
</dbReference>
<dbReference type="InterPro" id="IPR033900">
    <property type="entry name" value="Gram_neg_porin_domain"/>
</dbReference>
<keyword evidence="3" id="KW-0813">Transport</keyword>
<dbReference type="AlphaFoldDB" id="A0A1N7S2X9"/>
<evidence type="ECO:0000256" key="9">
    <source>
        <dbReference type="ARBA" id="ARBA00023136"/>
    </source>
</evidence>
<keyword evidence="10" id="KW-0998">Cell outer membrane</keyword>
<keyword evidence="6 11" id="KW-0732">Signal</keyword>
<dbReference type="OrthoDB" id="9077541at2"/>
<keyword evidence="5" id="KW-0812">Transmembrane</keyword>
<dbReference type="GO" id="GO:0046930">
    <property type="term" value="C:pore complex"/>
    <property type="evidence" value="ECO:0007669"/>
    <property type="project" value="UniProtKB-KW"/>
</dbReference>
<accession>A0A1N7S2X9</accession>
<dbReference type="Pfam" id="PF13609">
    <property type="entry name" value="Porin_4"/>
    <property type="match status" value="1"/>
</dbReference>
<evidence type="ECO:0000256" key="1">
    <source>
        <dbReference type="ARBA" id="ARBA00004571"/>
    </source>
</evidence>
<keyword evidence="4" id="KW-1134">Transmembrane beta strand</keyword>
<comment type="subcellular location">
    <subcellularLocation>
        <location evidence="1">Cell outer membrane</location>
        <topology evidence="1">Multi-pass membrane protein</topology>
    </subcellularLocation>
</comment>
<dbReference type="InterPro" id="IPR023614">
    <property type="entry name" value="Porin_dom_sf"/>
</dbReference>
<evidence type="ECO:0000256" key="2">
    <source>
        <dbReference type="ARBA" id="ARBA00011233"/>
    </source>
</evidence>
<evidence type="ECO:0000256" key="6">
    <source>
        <dbReference type="ARBA" id="ARBA00022729"/>
    </source>
</evidence>
<evidence type="ECO:0000256" key="7">
    <source>
        <dbReference type="ARBA" id="ARBA00023065"/>
    </source>
</evidence>
<comment type="caution">
    <text evidence="13">The sequence shown here is derived from an EMBL/GenBank/DDBJ whole genome shotgun (WGS) entry which is preliminary data.</text>
</comment>
<dbReference type="PRINTS" id="PR00184">
    <property type="entry name" value="NEISSPPORIN"/>
</dbReference>
<reference evidence="13" key="1">
    <citation type="submission" date="2016-12" db="EMBL/GenBank/DDBJ databases">
        <authorList>
            <person name="Moulin L."/>
        </authorList>
    </citation>
    <scope>NUCLEOTIDE SEQUENCE [LARGE SCALE GENOMIC DNA]</scope>
    <source>
        <strain evidence="13">STM 7183</strain>
    </source>
</reference>
<evidence type="ECO:0000256" key="3">
    <source>
        <dbReference type="ARBA" id="ARBA00022448"/>
    </source>
</evidence>
<evidence type="ECO:0000256" key="8">
    <source>
        <dbReference type="ARBA" id="ARBA00023114"/>
    </source>
</evidence>